<dbReference type="Proteomes" id="UP000028702">
    <property type="component" value="Unassembled WGS sequence"/>
</dbReference>
<dbReference type="GO" id="GO:0003824">
    <property type="term" value="F:catalytic activity"/>
    <property type="evidence" value="ECO:0007669"/>
    <property type="project" value="InterPro"/>
</dbReference>
<dbReference type="Pfam" id="PF04344">
    <property type="entry name" value="CheZ"/>
    <property type="match status" value="1"/>
</dbReference>
<dbReference type="GO" id="GO:0009288">
    <property type="term" value="C:bacterial-type flagellum"/>
    <property type="evidence" value="ECO:0007669"/>
    <property type="project" value="InterPro"/>
</dbReference>
<feature type="compositionally biased region" description="Basic and acidic residues" evidence="1">
    <location>
        <begin position="177"/>
        <end position="192"/>
    </location>
</feature>
<gene>
    <name evidence="2" type="ORF">M2A_1458</name>
</gene>
<comment type="caution">
    <text evidence="2">The sequence shown here is derived from an EMBL/GenBank/DDBJ whole genome shotgun (WGS) entry which is preliminary data.</text>
</comment>
<dbReference type="eggNOG" id="COG3143">
    <property type="taxonomic scope" value="Bacteria"/>
</dbReference>
<dbReference type="AlphaFoldDB" id="A0A081BA91"/>
<name>A0A081BA91_9HYPH</name>
<accession>A0A081BA91</accession>
<evidence type="ECO:0000313" key="2">
    <source>
        <dbReference type="EMBL" id="GAK44959.1"/>
    </source>
</evidence>
<keyword evidence="3" id="KW-1185">Reference proteome</keyword>
<dbReference type="InterPro" id="IPR007439">
    <property type="entry name" value="Chemotax_Pase_CheZ"/>
</dbReference>
<dbReference type="STRING" id="1333998.M2A_1458"/>
<evidence type="ECO:0000256" key="1">
    <source>
        <dbReference type="SAM" id="MobiDB-lite"/>
    </source>
</evidence>
<dbReference type="EMBL" id="BBIO01000006">
    <property type="protein sequence ID" value="GAK44959.1"/>
    <property type="molecule type" value="Genomic_DNA"/>
</dbReference>
<dbReference type="RefSeq" id="WP_045445142.1">
    <property type="nucleotide sequence ID" value="NZ_BBIO01000006.1"/>
</dbReference>
<feature type="region of interest" description="Disordered" evidence="1">
    <location>
        <begin position="170"/>
        <end position="228"/>
    </location>
</feature>
<sequence length="228" mass="24882">MAKTARLADETFDKLVEEIKRVRPDTAGLTDVIKLAEIMVGSMQGFFAHLDTAIYRELKDIAAFIDNAKTEISRLQPAHLQSTHIPQAGRELEAIVRATEDATNSIMENAEAVLAADPSDADAYSETVTNAMMEIIQSCSFQDITGQRISKVVETLNIIEEKIGALSTTLGSAMSESEPHEETAAERRKRELLLNGPALEGEGIDQSSVDELLNESGVSQEDIDSLFD</sequence>
<dbReference type="GO" id="GO:0050920">
    <property type="term" value="P:regulation of chemotaxis"/>
    <property type="evidence" value="ECO:0007669"/>
    <property type="project" value="InterPro"/>
</dbReference>
<dbReference type="Gene3D" id="1.10.287.500">
    <property type="entry name" value="Helix hairpin bin"/>
    <property type="match status" value="1"/>
</dbReference>
<proteinExistence type="predicted"/>
<dbReference type="SUPFAM" id="SSF75708">
    <property type="entry name" value="Chemotaxis phosphatase CheZ"/>
    <property type="match status" value="1"/>
</dbReference>
<evidence type="ECO:0000313" key="3">
    <source>
        <dbReference type="Proteomes" id="UP000028702"/>
    </source>
</evidence>
<protein>
    <submittedName>
        <fullName evidence="2">Conserved protein</fullName>
    </submittedName>
</protein>
<reference evidence="2 3" key="1">
    <citation type="submission" date="2014-07" db="EMBL/GenBank/DDBJ databases">
        <title>Tepidicaulis marinum gen. nov., sp. nov., a novel marine bacterium denitrifying nitrate to nitrous oxide strictly under microaerobic conditions.</title>
        <authorList>
            <person name="Takeuchi M."/>
            <person name="Yamagishi T."/>
            <person name="Kamagata Y."/>
            <person name="Oshima K."/>
            <person name="Hattori M."/>
            <person name="Katayama T."/>
            <person name="Hanada S."/>
            <person name="Tamaki H."/>
            <person name="Marumo K."/>
            <person name="Maeda H."/>
            <person name="Nedachi M."/>
            <person name="Iwasaki W."/>
            <person name="Suwa Y."/>
            <person name="Sakata S."/>
        </authorList>
    </citation>
    <scope>NUCLEOTIDE SEQUENCE [LARGE SCALE GENOMIC DNA]</scope>
    <source>
        <strain evidence="2 3">MA2</strain>
    </source>
</reference>
<organism evidence="2 3">
    <name type="scientific">Tepidicaulis marinus</name>
    <dbReference type="NCBI Taxonomy" id="1333998"/>
    <lineage>
        <taxon>Bacteria</taxon>
        <taxon>Pseudomonadati</taxon>
        <taxon>Pseudomonadota</taxon>
        <taxon>Alphaproteobacteria</taxon>
        <taxon>Hyphomicrobiales</taxon>
        <taxon>Parvibaculaceae</taxon>
        <taxon>Tepidicaulis</taxon>
    </lineage>
</organism>